<evidence type="ECO:0008006" key="4">
    <source>
        <dbReference type="Google" id="ProtNLM"/>
    </source>
</evidence>
<gene>
    <name evidence="3" type="ORF">EZS27_024373</name>
</gene>
<dbReference type="EMBL" id="SNRY01002149">
    <property type="protein sequence ID" value="KAA6326533.1"/>
    <property type="molecule type" value="Genomic_DNA"/>
</dbReference>
<protein>
    <recommendedName>
        <fullName evidence="4">DNA replication and repair protein RecF</fullName>
    </recommendedName>
</protein>
<dbReference type="InterPro" id="IPR051396">
    <property type="entry name" value="Bact_Antivir_Def_Nuclease"/>
</dbReference>
<proteinExistence type="predicted"/>
<evidence type="ECO:0000313" key="3">
    <source>
        <dbReference type="EMBL" id="KAA6326533.1"/>
    </source>
</evidence>
<dbReference type="PANTHER" id="PTHR43581:SF2">
    <property type="entry name" value="EXCINUCLEASE ATPASE SUBUNIT"/>
    <property type="match status" value="1"/>
</dbReference>
<dbReference type="Pfam" id="PF13304">
    <property type="entry name" value="AAA_21"/>
    <property type="match status" value="1"/>
</dbReference>
<dbReference type="PANTHER" id="PTHR43581">
    <property type="entry name" value="ATP/GTP PHOSPHATASE"/>
    <property type="match status" value="1"/>
</dbReference>
<reference evidence="3" key="1">
    <citation type="submission" date="2019-03" db="EMBL/GenBank/DDBJ databases">
        <title>Single cell metagenomics reveals metabolic interactions within the superorganism composed of flagellate Streblomastix strix and complex community of Bacteroidetes bacteria on its surface.</title>
        <authorList>
            <person name="Treitli S.C."/>
            <person name="Kolisko M."/>
            <person name="Husnik F."/>
            <person name="Keeling P."/>
            <person name="Hampl V."/>
        </authorList>
    </citation>
    <scope>NUCLEOTIDE SEQUENCE</scope>
    <source>
        <strain evidence="3">STM</strain>
    </source>
</reference>
<name>A0A5J4R1I3_9ZZZZ</name>
<dbReference type="InterPro" id="IPR022532">
    <property type="entry name" value="DUF3696"/>
</dbReference>
<evidence type="ECO:0000259" key="2">
    <source>
        <dbReference type="Pfam" id="PF13304"/>
    </source>
</evidence>
<evidence type="ECO:0000259" key="1">
    <source>
        <dbReference type="Pfam" id="PF12476"/>
    </source>
</evidence>
<feature type="domain" description="DUF3696" evidence="1">
    <location>
        <begin position="288"/>
        <end position="334"/>
    </location>
</feature>
<accession>A0A5J4R1I3</accession>
<dbReference type="InterPro" id="IPR003959">
    <property type="entry name" value="ATPase_AAA_core"/>
</dbReference>
<comment type="caution">
    <text evidence="3">The sequence shown here is derived from an EMBL/GenBank/DDBJ whole genome shotgun (WGS) entry which is preliminary data.</text>
</comment>
<dbReference type="Gene3D" id="3.40.50.300">
    <property type="entry name" value="P-loop containing nucleotide triphosphate hydrolases"/>
    <property type="match status" value="1"/>
</dbReference>
<feature type="domain" description="ATPase AAA-type core" evidence="2">
    <location>
        <begin position="23"/>
        <end position="274"/>
    </location>
</feature>
<dbReference type="InterPro" id="IPR027417">
    <property type="entry name" value="P-loop_NTPase"/>
</dbReference>
<dbReference type="Pfam" id="PF12476">
    <property type="entry name" value="DUF3696"/>
    <property type="match status" value="1"/>
</dbReference>
<dbReference type="PIRSF" id="PIRSF034888">
    <property type="entry name" value="P-loop_UCP034888"/>
    <property type="match status" value="1"/>
</dbReference>
<dbReference type="InterPro" id="IPR014592">
    <property type="entry name" value="P-loop_UCP034888"/>
</dbReference>
<dbReference type="AlphaFoldDB" id="A0A5J4R1I3"/>
<sequence length="335" mass="37609">MIRKVSLSGFKSFYNRTLDINRLTLLTGLNSSGKSSVIQALLMLEKAANKENNILLDGHGSIEEIKNNRVKENISLQVRDENNQSLTATISLSSNLKIDIKDTFDYPEIIYISANRFGPQTSIPIYNNSAKQNRIGKNGENLLQCIELLGNTVLDECLRHANAEGDTLEYNIRGWLNTISPNIGFKFHLEKMSDSSYSMFDEHRANNVGFGLSYTLPVITALLMGTFIKNSLVIIENPEAHLHPKGQTELARLTALCVVAGAQIIVETHSDHFFDGIRIASKKHGIAEDVQIHWFELNEHKNTEVYSPILSEDGRVSEWPKGFFDQFEINASELI</sequence>
<dbReference type="SUPFAM" id="SSF52540">
    <property type="entry name" value="P-loop containing nucleoside triphosphate hydrolases"/>
    <property type="match status" value="1"/>
</dbReference>
<organism evidence="3">
    <name type="scientific">termite gut metagenome</name>
    <dbReference type="NCBI Taxonomy" id="433724"/>
    <lineage>
        <taxon>unclassified sequences</taxon>
        <taxon>metagenomes</taxon>
        <taxon>organismal metagenomes</taxon>
    </lineage>
</organism>